<proteinExistence type="predicted"/>
<dbReference type="GO" id="GO:0008999">
    <property type="term" value="F:protein-N-terminal-alanine acetyltransferase activity"/>
    <property type="evidence" value="ECO:0007669"/>
    <property type="project" value="TreeGrafter"/>
</dbReference>
<evidence type="ECO:0000313" key="3">
    <source>
        <dbReference type="Proteomes" id="UP000294555"/>
    </source>
</evidence>
<name>A0A4R1NAU8_9GAMM</name>
<dbReference type="Gene3D" id="3.40.630.30">
    <property type="match status" value="1"/>
</dbReference>
<dbReference type="InterPro" id="IPR016181">
    <property type="entry name" value="Acyl_CoA_acyltransferase"/>
</dbReference>
<evidence type="ECO:0000313" key="2">
    <source>
        <dbReference type="EMBL" id="TCL04545.1"/>
    </source>
</evidence>
<dbReference type="PROSITE" id="PS51186">
    <property type="entry name" value="GNAT"/>
    <property type="match status" value="1"/>
</dbReference>
<dbReference type="GO" id="GO:1990189">
    <property type="term" value="F:protein N-terminal-serine acetyltransferase activity"/>
    <property type="evidence" value="ECO:0007669"/>
    <property type="project" value="TreeGrafter"/>
</dbReference>
<dbReference type="EMBL" id="SJOI01000001">
    <property type="protein sequence ID" value="TCL04545.1"/>
    <property type="molecule type" value="Genomic_DNA"/>
</dbReference>
<dbReference type="OrthoDB" id="5295305at2"/>
<keyword evidence="2" id="KW-0808">Transferase</keyword>
<dbReference type="FunFam" id="3.40.630.30:FF:000047">
    <property type="entry name" value="Acetyltransferase, GNAT family"/>
    <property type="match status" value="1"/>
</dbReference>
<reference evidence="2 3" key="1">
    <citation type="submission" date="2019-02" db="EMBL/GenBank/DDBJ databases">
        <title>Investigation of anaerobic lignin degradation for improved lignocellulosic biofuels.</title>
        <authorList>
            <person name="Deangelis K."/>
        </authorList>
    </citation>
    <scope>NUCLEOTIDE SEQUENCE [LARGE SCALE GENOMIC DNA]</scope>
    <source>
        <strain evidence="2 3">159R</strain>
    </source>
</reference>
<comment type="caution">
    <text evidence="2">The sequence shown here is derived from an EMBL/GenBank/DDBJ whole genome shotgun (WGS) entry which is preliminary data.</text>
</comment>
<dbReference type="AlphaFoldDB" id="A0A4R1NAU8"/>
<dbReference type="Pfam" id="PF13302">
    <property type="entry name" value="Acetyltransf_3"/>
    <property type="match status" value="1"/>
</dbReference>
<feature type="domain" description="N-acetyltransferase" evidence="1">
    <location>
        <begin position="32"/>
        <end position="192"/>
    </location>
</feature>
<sequence length="240" mass="27798">MTTVFNQYGQGLGSPLPNWQPRANPQKIALKGNYCQLEPIDIKHSQDLFNAWHSIDDDRDWTYFHINRPITIKQCDHYIASLAASKDPLFYAVISHSSKKAIGFLALQRIDPNNGAIEIGWINWSPMMKRTIYSTEAIFLLLSYVLDTLQYRRCAWKCDSLHQSAINAAERLGFQYEGIFRQMQVSKGHSRDVRWYSIIDNEWSGIRQAMQLWLSPDNLNESGKQKRKLTEFMPPKVNVS</sequence>
<accession>A0A4R1NAU8</accession>
<dbReference type="PANTHER" id="PTHR43441">
    <property type="entry name" value="RIBOSOMAL-PROTEIN-SERINE ACETYLTRANSFERASE"/>
    <property type="match status" value="1"/>
</dbReference>
<evidence type="ECO:0000259" key="1">
    <source>
        <dbReference type="PROSITE" id="PS51186"/>
    </source>
</evidence>
<dbReference type="PANTHER" id="PTHR43441:SF2">
    <property type="entry name" value="FAMILY ACETYLTRANSFERASE, PUTATIVE (AFU_ORTHOLOGUE AFUA_7G00850)-RELATED"/>
    <property type="match status" value="1"/>
</dbReference>
<protein>
    <submittedName>
        <fullName evidence="2">RimJ/RimL family protein N-acetyltransferase</fullName>
    </submittedName>
</protein>
<keyword evidence="3" id="KW-1185">Reference proteome</keyword>
<dbReference type="Proteomes" id="UP000294555">
    <property type="component" value="Unassembled WGS sequence"/>
</dbReference>
<gene>
    <name evidence="2" type="ORF">EZJ58_2670</name>
</gene>
<dbReference type="RefSeq" id="WP_132923327.1">
    <property type="nucleotide sequence ID" value="NZ_SJOI01000001.1"/>
</dbReference>
<dbReference type="InterPro" id="IPR000182">
    <property type="entry name" value="GNAT_dom"/>
</dbReference>
<organism evidence="2 3">
    <name type="scientific">Sodalis ligni</name>
    <dbReference type="NCBI Taxonomy" id="2697027"/>
    <lineage>
        <taxon>Bacteria</taxon>
        <taxon>Pseudomonadati</taxon>
        <taxon>Pseudomonadota</taxon>
        <taxon>Gammaproteobacteria</taxon>
        <taxon>Enterobacterales</taxon>
        <taxon>Bruguierivoracaceae</taxon>
        <taxon>Sodalis</taxon>
    </lineage>
</organism>
<dbReference type="SUPFAM" id="SSF55729">
    <property type="entry name" value="Acyl-CoA N-acyltransferases (Nat)"/>
    <property type="match status" value="1"/>
</dbReference>
<dbReference type="GO" id="GO:0005737">
    <property type="term" value="C:cytoplasm"/>
    <property type="evidence" value="ECO:0007669"/>
    <property type="project" value="TreeGrafter"/>
</dbReference>
<dbReference type="InterPro" id="IPR051908">
    <property type="entry name" value="Ribosomal_N-acetyltransferase"/>
</dbReference>